<dbReference type="Proteomes" id="UP000070513">
    <property type="component" value="Unassembled WGS sequence"/>
</dbReference>
<evidence type="ECO:0000313" key="2">
    <source>
        <dbReference type="Proteomes" id="UP000070513"/>
    </source>
</evidence>
<accession>A0A135WIZ2</accession>
<organism evidence="1 2">
    <name type="scientific">Chryseobacterium kwangjuense</name>
    <dbReference type="NCBI Taxonomy" id="267125"/>
    <lineage>
        <taxon>Bacteria</taxon>
        <taxon>Pseudomonadati</taxon>
        <taxon>Bacteroidota</taxon>
        <taxon>Flavobacteriia</taxon>
        <taxon>Flavobacteriales</taxon>
        <taxon>Weeksellaceae</taxon>
        <taxon>Chryseobacterium group</taxon>
        <taxon>Chryseobacterium</taxon>
    </lineage>
</organism>
<reference evidence="2" key="1">
    <citation type="submission" date="2015-12" db="EMBL/GenBank/DDBJ databases">
        <title>Genome sequence of a biocontrol rhizobacterium Chryseobacterium kwangjuense strain KJ1R5 isolated from pepper (Capsicum annuum L.).</title>
        <authorList>
            <person name="Jeong J.-J."/>
            <person name="Park H."/>
            <person name="Mannaa M."/>
            <person name="Sang M.K."/>
            <person name="Choi I.-G."/>
            <person name="Kim K.D."/>
        </authorList>
    </citation>
    <scope>NUCLEOTIDE SEQUENCE [LARGE SCALE GENOMIC DNA]</scope>
    <source>
        <strain evidence="2">KJ1R5</strain>
    </source>
</reference>
<name>A0A135WIZ2_9FLAO</name>
<sequence length="73" mass="8356">MPAAKSRWLLAQKSAAKAVPITLSYASTAFAGYLWDTQYPEMLRRKVLIVFTNLETFILMDVNFQKSVIYHSL</sequence>
<dbReference type="EMBL" id="LPUR01000001">
    <property type="protein sequence ID" value="KXH84869.1"/>
    <property type="molecule type" value="Genomic_DNA"/>
</dbReference>
<protein>
    <submittedName>
        <fullName evidence="1">Uncharacterized protein</fullName>
    </submittedName>
</protein>
<reference evidence="1 2" key="2">
    <citation type="journal article" date="2016" name="Genome Announc.">
        <title>Draft Genome Sequence of a Biocontrol Rhizobacterium, Chryseobacterium kwangjuense Strain KJ1R5, Isolated from Pepper (Capsicum annuum).</title>
        <authorList>
            <person name="Jeong J.J."/>
            <person name="Park H."/>
            <person name="Park B.H."/>
            <person name="Mannaa M."/>
            <person name="Sang M.K."/>
            <person name="Choi I.G."/>
            <person name="Kim K.D."/>
        </authorList>
    </citation>
    <scope>NUCLEOTIDE SEQUENCE [LARGE SCALE GENOMIC DNA]</scope>
    <source>
        <strain evidence="1 2">KJ1R5</strain>
    </source>
</reference>
<proteinExistence type="predicted"/>
<comment type="caution">
    <text evidence="1">The sequence shown here is derived from an EMBL/GenBank/DDBJ whole genome shotgun (WGS) entry which is preliminary data.</text>
</comment>
<evidence type="ECO:0000313" key="1">
    <source>
        <dbReference type="EMBL" id="KXH84869.1"/>
    </source>
</evidence>
<dbReference type="AlphaFoldDB" id="A0A135WIZ2"/>
<gene>
    <name evidence="1" type="ORF">AU378_03690</name>
</gene>